<evidence type="ECO:0000259" key="1">
    <source>
        <dbReference type="Pfam" id="PF00293"/>
    </source>
</evidence>
<dbReference type="Proteomes" id="UP000373149">
    <property type="component" value="Unassembled WGS sequence"/>
</dbReference>
<dbReference type="InterPro" id="IPR000086">
    <property type="entry name" value="NUDIX_hydrolase_dom"/>
</dbReference>
<evidence type="ECO:0000313" key="2">
    <source>
        <dbReference type="EMBL" id="MPY54093.1"/>
    </source>
</evidence>
<accession>A0A5N8X3D7</accession>
<proteinExistence type="predicted"/>
<sequence>MTGGAGRMRDLHSLDELQEWLRSNGIPCESWGIGAVKSVRNLWDEITSGEATLSDDPPLRHVSVVSVRIRQDGKQLTEVGQLMAGGAVRKRNSPPTEKMKPGETVVAAVLRCLAEELGVRETDVTIDAQSLSVAVEKVVSPSYPGLPSEYRLHSVDAQVSGLPRTSFTTEEASGSGDAVISTHYWEWR</sequence>
<keyword evidence="3" id="KW-1185">Reference proteome</keyword>
<organism evidence="2 3">
    <name type="scientific">Streptomyces acidicola</name>
    <dbReference type="NCBI Taxonomy" id="2596892"/>
    <lineage>
        <taxon>Bacteria</taxon>
        <taxon>Bacillati</taxon>
        <taxon>Actinomycetota</taxon>
        <taxon>Actinomycetes</taxon>
        <taxon>Kitasatosporales</taxon>
        <taxon>Streptomycetaceae</taxon>
        <taxon>Streptomyces</taxon>
    </lineage>
</organism>
<comment type="caution">
    <text evidence="2">The sequence shown here is derived from an EMBL/GenBank/DDBJ whole genome shotgun (WGS) entry which is preliminary data.</text>
</comment>
<dbReference type="InterPro" id="IPR015797">
    <property type="entry name" value="NUDIX_hydrolase-like_dom_sf"/>
</dbReference>
<dbReference type="PANTHER" id="PTHR36395">
    <property type="entry name" value="RING-H2 ZINC FINGER PROTEIN"/>
    <property type="match status" value="1"/>
</dbReference>
<dbReference type="EMBL" id="VMNX01000243">
    <property type="protein sequence ID" value="MPY54093.1"/>
    <property type="molecule type" value="Genomic_DNA"/>
</dbReference>
<evidence type="ECO:0000313" key="3">
    <source>
        <dbReference type="Proteomes" id="UP000373149"/>
    </source>
</evidence>
<dbReference type="Pfam" id="PF00293">
    <property type="entry name" value="NUDIX"/>
    <property type="match status" value="1"/>
</dbReference>
<dbReference type="AlphaFoldDB" id="A0A5N8X3D7"/>
<dbReference type="SUPFAM" id="SSF55811">
    <property type="entry name" value="Nudix"/>
    <property type="match status" value="1"/>
</dbReference>
<protein>
    <recommendedName>
        <fullName evidence="1">Nudix hydrolase domain-containing protein</fullName>
    </recommendedName>
</protein>
<name>A0A5N8X3D7_9ACTN</name>
<reference evidence="2 3" key="1">
    <citation type="submission" date="2019-09" db="EMBL/GenBank/DDBJ databases">
        <authorList>
            <person name="Duangmal K."/>
            <person name="Teo W.F.A."/>
            <person name="Lipun K."/>
        </authorList>
    </citation>
    <scope>NUCLEOTIDE SEQUENCE [LARGE SCALE GENOMIC DNA]</scope>
    <source>
        <strain evidence="2 3">K1PN6</strain>
    </source>
</reference>
<dbReference type="PANTHER" id="PTHR36395:SF1">
    <property type="entry name" value="RING-H2 ZINC FINGER PROTEIN"/>
    <property type="match status" value="1"/>
</dbReference>
<dbReference type="RefSeq" id="WP_152868385.1">
    <property type="nucleotide sequence ID" value="NZ_VMNX01000243.1"/>
</dbReference>
<gene>
    <name evidence="2" type="ORF">FPZ41_38260</name>
</gene>
<feature type="domain" description="Nudix hydrolase" evidence="1">
    <location>
        <begin position="61"/>
        <end position="166"/>
    </location>
</feature>